<comment type="caution">
    <text evidence="1">The sequence shown here is derived from an EMBL/GenBank/DDBJ whole genome shotgun (WGS) entry which is preliminary data.</text>
</comment>
<sequence>MIPASSHLHQSLHFVPFRSVDDNNTQGGGTNDLPLYHTALSHPQPFFGQPIGFLQQVPNTFTYEKDEDVEMEDNYHGYSEVPLPCDSTKVPNARPTASGLHPPSPPFKSSGHNVQADTTNDKYSPPSHSLDPKENNNHKIDETHPILESSTFKTPNPQSMVGQLRPANFEDSSDEDEEEEWMRTQISLGRIFEFDLSTSSTDKPPPPVAPKAAKVVWNRELDRKIIALPIRRHSRLPENFIPVKSSVPSYPFTHSTAKFIESPSPLIHDVPPESYEEHQYVYTPQDDQLSRC</sequence>
<name>A0ACA9NR56_9GLOM</name>
<evidence type="ECO:0000313" key="2">
    <source>
        <dbReference type="Proteomes" id="UP000789525"/>
    </source>
</evidence>
<dbReference type="EMBL" id="CAJVPT010023438">
    <property type="protein sequence ID" value="CAG8665466.1"/>
    <property type="molecule type" value="Genomic_DNA"/>
</dbReference>
<accession>A0ACA9NR56</accession>
<protein>
    <submittedName>
        <fullName evidence="1">5076_t:CDS:1</fullName>
    </submittedName>
</protein>
<proteinExistence type="predicted"/>
<organism evidence="1 2">
    <name type="scientific">Acaulospora colombiana</name>
    <dbReference type="NCBI Taxonomy" id="27376"/>
    <lineage>
        <taxon>Eukaryota</taxon>
        <taxon>Fungi</taxon>
        <taxon>Fungi incertae sedis</taxon>
        <taxon>Mucoromycota</taxon>
        <taxon>Glomeromycotina</taxon>
        <taxon>Glomeromycetes</taxon>
        <taxon>Diversisporales</taxon>
        <taxon>Acaulosporaceae</taxon>
        <taxon>Acaulospora</taxon>
    </lineage>
</organism>
<gene>
    <name evidence="1" type="ORF">ACOLOM_LOCUS8746</name>
</gene>
<reference evidence="1" key="1">
    <citation type="submission" date="2021-06" db="EMBL/GenBank/DDBJ databases">
        <authorList>
            <person name="Kallberg Y."/>
            <person name="Tangrot J."/>
            <person name="Rosling A."/>
        </authorList>
    </citation>
    <scope>NUCLEOTIDE SEQUENCE</scope>
    <source>
        <strain evidence="1">CL356</strain>
    </source>
</reference>
<keyword evidence="2" id="KW-1185">Reference proteome</keyword>
<dbReference type="Proteomes" id="UP000789525">
    <property type="component" value="Unassembled WGS sequence"/>
</dbReference>
<evidence type="ECO:0000313" key="1">
    <source>
        <dbReference type="EMBL" id="CAG8665466.1"/>
    </source>
</evidence>